<evidence type="ECO:0000313" key="3">
    <source>
        <dbReference type="EMBL" id="ADV60957.1"/>
    </source>
</evidence>
<evidence type="ECO:0000313" key="4">
    <source>
        <dbReference type="Proteomes" id="UP000008631"/>
    </source>
</evidence>
<keyword evidence="2" id="KW-1133">Transmembrane helix</keyword>
<keyword evidence="2" id="KW-0812">Transmembrane</keyword>
<evidence type="ECO:0008006" key="5">
    <source>
        <dbReference type="Google" id="ProtNLM"/>
    </source>
</evidence>
<dbReference type="eggNOG" id="ENOG5033D18">
    <property type="taxonomic scope" value="Bacteria"/>
</dbReference>
<dbReference type="SUPFAM" id="SSF48371">
    <property type="entry name" value="ARM repeat"/>
    <property type="match status" value="1"/>
</dbReference>
<gene>
    <name evidence="3" type="ordered locus">Isop_0362</name>
</gene>
<name>E8QXX8_ISOPI</name>
<dbReference type="HOGENOM" id="CLU_905446_0_0_0"/>
<evidence type="ECO:0000256" key="1">
    <source>
        <dbReference type="SAM" id="MobiDB-lite"/>
    </source>
</evidence>
<feature type="compositionally biased region" description="Pro residues" evidence="1">
    <location>
        <begin position="281"/>
        <end position="307"/>
    </location>
</feature>
<sequence length="307" mass="32473">MVTATIRVFVVIASLMPLSATLFDDASESFIMFATLSAVVLLAPALTGGFQPLPPPEWELKKLTTFPSPRDRAAGAAALRKYDWRCRPDLIDALVNALSCDPSAKVREEAAESLACLAPPSPVAEAALRRAAACDSNLCVRLKSRKGAKAVAASLARSGPIVVTTSRRVELAPAAPPALYDFGMPQGPGIAPVPPGFSDPVFVPPPPLGVVPGTVYPMTGRGPTQFDTQARVLDRPAPLNRRVDPRPVRDLPPEFYDDPLTGAPGAAPRRAIPTPTRFLTTPPPSALLPNPLPPDEIPALLPPRYGP</sequence>
<dbReference type="EMBL" id="CP002353">
    <property type="protein sequence ID" value="ADV60957.1"/>
    <property type="molecule type" value="Genomic_DNA"/>
</dbReference>
<reference evidence="3 4" key="2">
    <citation type="journal article" date="2011" name="Stand. Genomic Sci.">
        <title>Complete genome sequence of Isosphaera pallida type strain (IS1B).</title>
        <authorList>
            <consortium name="US DOE Joint Genome Institute (JGI-PGF)"/>
            <person name="Goker M."/>
            <person name="Cleland D."/>
            <person name="Saunders E."/>
            <person name="Lapidus A."/>
            <person name="Nolan M."/>
            <person name="Lucas S."/>
            <person name="Hammon N."/>
            <person name="Deshpande S."/>
            <person name="Cheng J.F."/>
            <person name="Tapia R."/>
            <person name="Han C."/>
            <person name="Goodwin L."/>
            <person name="Pitluck S."/>
            <person name="Liolios K."/>
            <person name="Pagani I."/>
            <person name="Ivanova N."/>
            <person name="Mavromatis K."/>
            <person name="Pati A."/>
            <person name="Chen A."/>
            <person name="Palaniappan K."/>
            <person name="Land M."/>
            <person name="Hauser L."/>
            <person name="Chang Y.J."/>
            <person name="Jeffries C.D."/>
            <person name="Detter J.C."/>
            <person name="Beck B."/>
            <person name="Woyke T."/>
            <person name="Bristow J."/>
            <person name="Eisen J.A."/>
            <person name="Markowitz V."/>
            <person name="Hugenholtz P."/>
            <person name="Kyrpides N.C."/>
            <person name="Klenk H.P."/>
        </authorList>
    </citation>
    <scope>NUCLEOTIDE SEQUENCE [LARGE SCALE GENOMIC DNA]</scope>
    <source>
        <strain evidence="4">ATCC 43644 / DSM 9630 / IS1B</strain>
    </source>
</reference>
<accession>E8QXX8</accession>
<feature type="transmembrane region" description="Helical" evidence="2">
    <location>
        <begin position="6"/>
        <end position="23"/>
    </location>
</feature>
<feature type="compositionally biased region" description="Low complexity" evidence="1">
    <location>
        <begin position="261"/>
        <end position="280"/>
    </location>
</feature>
<proteinExistence type="predicted"/>
<keyword evidence="2" id="KW-0472">Membrane</keyword>
<dbReference type="InterPro" id="IPR011989">
    <property type="entry name" value="ARM-like"/>
</dbReference>
<reference key="1">
    <citation type="submission" date="2010-11" db="EMBL/GenBank/DDBJ databases">
        <title>The complete sequence of chromosome of Isophaera pallida ATCC 43644.</title>
        <authorList>
            <consortium name="US DOE Joint Genome Institute (JGI-PGF)"/>
            <person name="Lucas S."/>
            <person name="Copeland A."/>
            <person name="Lapidus A."/>
            <person name="Bruce D."/>
            <person name="Goodwin L."/>
            <person name="Pitluck S."/>
            <person name="Kyrpides N."/>
            <person name="Mavromatis K."/>
            <person name="Pagani I."/>
            <person name="Ivanova N."/>
            <person name="Saunders E."/>
            <person name="Brettin T."/>
            <person name="Detter J.C."/>
            <person name="Han C."/>
            <person name="Tapia R."/>
            <person name="Land M."/>
            <person name="Hauser L."/>
            <person name="Markowitz V."/>
            <person name="Cheng J.-F."/>
            <person name="Hugenholtz P."/>
            <person name="Woyke T."/>
            <person name="Wu D."/>
            <person name="Eisen J.A."/>
        </authorList>
    </citation>
    <scope>NUCLEOTIDE SEQUENCE</scope>
    <source>
        <strain>ATCC 43644</strain>
    </source>
</reference>
<keyword evidence="4" id="KW-1185">Reference proteome</keyword>
<evidence type="ECO:0000256" key="2">
    <source>
        <dbReference type="SAM" id="Phobius"/>
    </source>
</evidence>
<feature type="region of interest" description="Disordered" evidence="1">
    <location>
        <begin position="221"/>
        <end position="307"/>
    </location>
</feature>
<dbReference type="InParanoid" id="E8QXX8"/>
<feature type="compositionally biased region" description="Basic and acidic residues" evidence="1">
    <location>
        <begin position="241"/>
        <end position="252"/>
    </location>
</feature>
<dbReference type="Proteomes" id="UP000008631">
    <property type="component" value="Chromosome"/>
</dbReference>
<organism evidence="3 4">
    <name type="scientific">Isosphaera pallida (strain ATCC 43644 / DSM 9630 / IS1B)</name>
    <dbReference type="NCBI Taxonomy" id="575540"/>
    <lineage>
        <taxon>Bacteria</taxon>
        <taxon>Pseudomonadati</taxon>
        <taxon>Planctomycetota</taxon>
        <taxon>Planctomycetia</taxon>
        <taxon>Isosphaerales</taxon>
        <taxon>Isosphaeraceae</taxon>
        <taxon>Isosphaera</taxon>
    </lineage>
</organism>
<dbReference type="RefSeq" id="WP_013563246.1">
    <property type="nucleotide sequence ID" value="NC_014962.1"/>
</dbReference>
<feature type="transmembrane region" description="Helical" evidence="2">
    <location>
        <begin position="30"/>
        <end position="50"/>
    </location>
</feature>
<dbReference type="Gene3D" id="1.25.10.10">
    <property type="entry name" value="Leucine-rich Repeat Variant"/>
    <property type="match status" value="1"/>
</dbReference>
<dbReference type="KEGG" id="ipa:Isop_0362"/>
<dbReference type="InterPro" id="IPR016024">
    <property type="entry name" value="ARM-type_fold"/>
</dbReference>
<protein>
    <recommendedName>
        <fullName evidence="5">HEAT domain containing protein</fullName>
    </recommendedName>
</protein>
<dbReference type="AlphaFoldDB" id="E8QXX8"/>